<protein>
    <submittedName>
        <fullName evidence="1">Uncharacterized protein</fullName>
    </submittedName>
</protein>
<reference evidence="2" key="1">
    <citation type="submission" date="2007-11" db="EMBL/GenBank/DDBJ databases">
        <title>Complete genome sequence of Clostridium phytofermentans ISDg.</title>
        <authorList>
            <person name="Leschine S.B."/>
            <person name="Warnick T.A."/>
            <person name="Blanchard J.L."/>
            <person name="Schnell D.J."/>
            <person name="Petit E.L."/>
            <person name="LaTouf W.G."/>
            <person name="Copeland A."/>
            <person name="Lucas S."/>
            <person name="Lapidus A."/>
            <person name="Barry K."/>
            <person name="Glavina del Rio T."/>
            <person name="Dalin E."/>
            <person name="Tice H."/>
            <person name="Pitluck S."/>
            <person name="Kiss H."/>
            <person name="Brettin T."/>
            <person name="Bruce D."/>
            <person name="Detter J.C."/>
            <person name="Han C."/>
            <person name="Kuske C."/>
            <person name="Schmutz J."/>
            <person name="Larimer F."/>
            <person name="Land M."/>
            <person name="Hauser L."/>
            <person name="Kyrpides N."/>
            <person name="Kim E.A."/>
            <person name="Richardson P."/>
        </authorList>
    </citation>
    <scope>NUCLEOTIDE SEQUENCE [LARGE SCALE GENOMIC DNA]</scope>
    <source>
        <strain evidence="2">ATCC 700394 / DSM 18823 / ISDg</strain>
    </source>
</reference>
<sequence length="104" mass="12461">MNEELQNRDMDLRELFVAQKYEAIIEILNSMEDEDVYEITTTNWGVVKKYNEMDRVDLLRQHITFVAYTSLLVEYAGQRTLLPEDDFKVKYNLFEEIFAKLQVE</sequence>
<dbReference type="KEGG" id="cpy:Cphy_0877"/>
<accession>A9KLD4</accession>
<dbReference type="EMBL" id="CP000885">
    <property type="protein sequence ID" value="ABX41263.1"/>
    <property type="molecule type" value="Genomic_DNA"/>
</dbReference>
<keyword evidence="2" id="KW-1185">Reference proteome</keyword>
<dbReference type="eggNOG" id="ENOG5032MZH">
    <property type="taxonomic scope" value="Bacteria"/>
</dbReference>
<evidence type="ECO:0000313" key="2">
    <source>
        <dbReference type="Proteomes" id="UP000000370"/>
    </source>
</evidence>
<dbReference type="HOGENOM" id="CLU_2245265_0_0_9"/>
<dbReference type="Proteomes" id="UP000000370">
    <property type="component" value="Chromosome"/>
</dbReference>
<organism evidence="1 2">
    <name type="scientific">Lachnoclostridium phytofermentans (strain ATCC 700394 / DSM 18823 / ISDg)</name>
    <name type="common">Clostridium phytofermentans</name>
    <dbReference type="NCBI Taxonomy" id="357809"/>
    <lineage>
        <taxon>Bacteria</taxon>
        <taxon>Bacillati</taxon>
        <taxon>Bacillota</taxon>
        <taxon>Clostridia</taxon>
        <taxon>Lachnospirales</taxon>
        <taxon>Lachnospiraceae</taxon>
    </lineage>
</organism>
<evidence type="ECO:0000313" key="1">
    <source>
        <dbReference type="EMBL" id="ABX41263.1"/>
    </source>
</evidence>
<name>A9KLD4_LACP7</name>
<dbReference type="AlphaFoldDB" id="A9KLD4"/>
<dbReference type="OrthoDB" id="2052346at2"/>
<gene>
    <name evidence="1" type="ordered locus">Cphy_0877</name>
</gene>
<dbReference type="RefSeq" id="WP_012198908.1">
    <property type="nucleotide sequence ID" value="NC_010001.1"/>
</dbReference>
<proteinExistence type="predicted"/>